<dbReference type="EMBL" id="CP022203">
    <property type="protein sequence ID" value="ATB45991.1"/>
    <property type="molecule type" value="Genomic_DNA"/>
</dbReference>
<reference evidence="2 3" key="1">
    <citation type="submission" date="2017-06" db="EMBL/GenBank/DDBJ databases">
        <title>Sequencing and comparative analysis of myxobacterial genomes.</title>
        <authorList>
            <person name="Rupp O."/>
            <person name="Goesmann A."/>
            <person name="Sogaard-Andersen L."/>
        </authorList>
    </citation>
    <scope>NUCLEOTIDE SEQUENCE [LARGE SCALE GENOMIC DNA]</scope>
    <source>
        <strain evidence="2 3">DSM 14697</strain>
    </source>
</reference>
<sequence length="61" mass="6579">MKDAATEDTTSAGGHSVRLRHRRYTLSNPGHRPSHNTATKKLAALPICTNVTRPASKPSLT</sequence>
<dbReference type="AlphaFoldDB" id="A0A250JRI3"/>
<evidence type="ECO:0000256" key="1">
    <source>
        <dbReference type="SAM" id="MobiDB-lite"/>
    </source>
</evidence>
<keyword evidence="3" id="KW-1185">Reference proteome</keyword>
<proteinExistence type="predicted"/>
<dbReference type="KEGG" id="mmas:MYMAC_001580"/>
<organism evidence="2 3">
    <name type="scientific">Corallococcus macrosporus DSM 14697</name>
    <dbReference type="NCBI Taxonomy" id="1189310"/>
    <lineage>
        <taxon>Bacteria</taxon>
        <taxon>Pseudomonadati</taxon>
        <taxon>Myxococcota</taxon>
        <taxon>Myxococcia</taxon>
        <taxon>Myxococcales</taxon>
        <taxon>Cystobacterineae</taxon>
        <taxon>Myxococcaceae</taxon>
        <taxon>Corallococcus</taxon>
    </lineage>
</organism>
<feature type="region of interest" description="Disordered" evidence="1">
    <location>
        <begin position="1"/>
        <end position="42"/>
    </location>
</feature>
<dbReference type="Proteomes" id="UP000217343">
    <property type="component" value="Chromosome"/>
</dbReference>
<accession>A0A250JRI3</accession>
<evidence type="ECO:0000313" key="2">
    <source>
        <dbReference type="EMBL" id="ATB45991.1"/>
    </source>
</evidence>
<protein>
    <submittedName>
        <fullName evidence="2">Uncharacterized protein</fullName>
    </submittedName>
</protein>
<evidence type="ECO:0000313" key="3">
    <source>
        <dbReference type="Proteomes" id="UP000217343"/>
    </source>
</evidence>
<gene>
    <name evidence="2" type="ORF">MYMAC_001580</name>
</gene>
<name>A0A250JRI3_9BACT</name>